<gene>
    <name evidence="1" type="ORF">ETU09_01630</name>
</gene>
<evidence type="ECO:0000313" key="1">
    <source>
        <dbReference type="EMBL" id="TWP29703.1"/>
    </source>
</evidence>
<comment type="caution">
    <text evidence="1">The sequence shown here is derived from an EMBL/GenBank/DDBJ whole genome shotgun (WGS) entry which is preliminary data.</text>
</comment>
<dbReference type="AlphaFoldDB" id="A0A563DIL5"/>
<dbReference type="RefSeq" id="WP_146291451.1">
    <property type="nucleotide sequence ID" value="NZ_SELH01000013.1"/>
</dbReference>
<sequence>MKNQICKTEDNRYEIWGTTPFDVTKRIEEEGCRCLSHTLLWNPKPKFFDYKQLKEIREKLPNWLSENASDFSKQDKEEFIQELARMTDGELLQKLIYQYSFFRTSQYEEIYVFILKIANIQAYCINYNEVYSNYNNKDIYPEGDEFYDRLKKYYPIIENEAWAENEFGDSGIIPVNNKSNKQPTSKFLLEN</sequence>
<protein>
    <submittedName>
        <fullName evidence="1">Uncharacterized protein</fullName>
    </submittedName>
</protein>
<name>A0A563DIL5_9FLAO</name>
<dbReference type="EMBL" id="SELH01000013">
    <property type="protein sequence ID" value="TWP29703.1"/>
    <property type="molecule type" value="Genomic_DNA"/>
</dbReference>
<reference evidence="1 2" key="1">
    <citation type="submission" date="2019-02" db="EMBL/GenBank/DDBJ databases">
        <title>Apibacter muscae sp. nov.: a novel member of the house fly microbiota.</title>
        <authorList>
            <person name="Park R."/>
        </authorList>
    </citation>
    <scope>NUCLEOTIDE SEQUENCE [LARGE SCALE GENOMIC DNA]</scope>
    <source>
        <strain evidence="1 2">AL1</strain>
    </source>
</reference>
<keyword evidence="2" id="KW-1185">Reference proteome</keyword>
<accession>A0A563DIL5</accession>
<dbReference type="OrthoDB" id="1249677at2"/>
<proteinExistence type="predicted"/>
<evidence type="ECO:0000313" key="2">
    <source>
        <dbReference type="Proteomes" id="UP000319499"/>
    </source>
</evidence>
<organism evidence="1 2">
    <name type="scientific">Apibacter muscae</name>
    <dbReference type="NCBI Taxonomy" id="2509004"/>
    <lineage>
        <taxon>Bacteria</taxon>
        <taxon>Pseudomonadati</taxon>
        <taxon>Bacteroidota</taxon>
        <taxon>Flavobacteriia</taxon>
        <taxon>Flavobacteriales</taxon>
        <taxon>Weeksellaceae</taxon>
        <taxon>Apibacter</taxon>
    </lineage>
</organism>
<dbReference type="Proteomes" id="UP000319499">
    <property type="component" value="Unassembled WGS sequence"/>
</dbReference>